<evidence type="ECO:0000313" key="4">
    <source>
        <dbReference type="EMBL" id="SET87478.1"/>
    </source>
</evidence>
<keyword evidence="1" id="KW-0812">Transmembrane</keyword>
<sequence length="117" mass="12695">MRTPSLARLLLVLALATGGAALAQPRKPVQDFNAPRELTAEEREAAKQRAMGNNLNNYGKDIQVKAQPFPWKAAGLAGIVFLVAIPFAIRAFRNTSKDMDNINTFGNNSNRADDEAA</sequence>
<proteinExistence type="predicted"/>
<dbReference type="AlphaFoldDB" id="A0A511TGW0"/>
<gene>
    <name evidence="3" type="ORF">MFU01_79200</name>
    <name evidence="4" type="ORF">SAMN05443572_103611</name>
</gene>
<dbReference type="RefSeq" id="WP_046713797.1">
    <property type="nucleotide sequence ID" value="NZ_BJXR01000070.1"/>
</dbReference>
<evidence type="ECO:0000256" key="2">
    <source>
        <dbReference type="SAM" id="SignalP"/>
    </source>
</evidence>
<name>A0A511TGW0_MYXFU</name>
<dbReference type="Proteomes" id="UP000183760">
    <property type="component" value="Unassembled WGS sequence"/>
</dbReference>
<reference evidence="3 6" key="2">
    <citation type="submission" date="2019-07" db="EMBL/GenBank/DDBJ databases">
        <title>Whole genome shotgun sequence of Myxococcus fulvus NBRC 100333.</title>
        <authorList>
            <person name="Hosoyama A."/>
            <person name="Uohara A."/>
            <person name="Ohji S."/>
            <person name="Ichikawa N."/>
        </authorList>
    </citation>
    <scope>NUCLEOTIDE SEQUENCE [LARGE SCALE GENOMIC DNA]</scope>
    <source>
        <strain evidence="3 6">NBRC 100333</strain>
    </source>
</reference>
<feature type="transmembrane region" description="Helical" evidence="1">
    <location>
        <begin position="69"/>
        <end position="89"/>
    </location>
</feature>
<feature type="chain" id="PRO_5023129664" evidence="2">
    <location>
        <begin position="24"/>
        <end position="117"/>
    </location>
</feature>
<keyword evidence="5" id="KW-1185">Reference proteome</keyword>
<organism evidence="3 6">
    <name type="scientific">Myxococcus fulvus</name>
    <dbReference type="NCBI Taxonomy" id="33"/>
    <lineage>
        <taxon>Bacteria</taxon>
        <taxon>Pseudomonadati</taxon>
        <taxon>Myxococcota</taxon>
        <taxon>Myxococcia</taxon>
        <taxon>Myxococcales</taxon>
        <taxon>Cystobacterineae</taxon>
        <taxon>Myxococcaceae</taxon>
        <taxon>Myxococcus</taxon>
    </lineage>
</organism>
<dbReference type="OrthoDB" id="5520160at2"/>
<protein>
    <submittedName>
        <fullName evidence="3">Uncharacterized protein</fullName>
    </submittedName>
</protein>
<keyword evidence="1" id="KW-0472">Membrane</keyword>
<accession>A0A511TGW0</accession>
<feature type="signal peptide" evidence="2">
    <location>
        <begin position="1"/>
        <end position="23"/>
    </location>
</feature>
<comment type="caution">
    <text evidence="3">The sequence shown here is derived from an EMBL/GenBank/DDBJ whole genome shotgun (WGS) entry which is preliminary data.</text>
</comment>
<dbReference type="Proteomes" id="UP000321514">
    <property type="component" value="Unassembled WGS sequence"/>
</dbReference>
<evidence type="ECO:0000256" key="1">
    <source>
        <dbReference type="SAM" id="Phobius"/>
    </source>
</evidence>
<evidence type="ECO:0000313" key="5">
    <source>
        <dbReference type="Proteomes" id="UP000183760"/>
    </source>
</evidence>
<dbReference type="EMBL" id="FOIB01000003">
    <property type="protein sequence ID" value="SET87478.1"/>
    <property type="molecule type" value="Genomic_DNA"/>
</dbReference>
<keyword evidence="1" id="KW-1133">Transmembrane helix</keyword>
<evidence type="ECO:0000313" key="6">
    <source>
        <dbReference type="Proteomes" id="UP000321514"/>
    </source>
</evidence>
<evidence type="ECO:0000313" key="3">
    <source>
        <dbReference type="EMBL" id="GEN12883.1"/>
    </source>
</evidence>
<dbReference type="EMBL" id="BJXR01000070">
    <property type="protein sequence ID" value="GEN12883.1"/>
    <property type="molecule type" value="Genomic_DNA"/>
</dbReference>
<dbReference type="STRING" id="1334629.MFUL124B02_22215"/>
<keyword evidence="2" id="KW-0732">Signal</keyword>
<reference evidence="4 5" key="1">
    <citation type="submission" date="2016-10" db="EMBL/GenBank/DDBJ databases">
        <authorList>
            <person name="Varghese N."/>
            <person name="Submissions S."/>
        </authorList>
    </citation>
    <scope>NUCLEOTIDE SEQUENCE [LARGE SCALE GENOMIC DNA]</scope>
    <source>
        <strain evidence="4 5">DSM 16525</strain>
    </source>
</reference>